<proteinExistence type="predicted"/>
<evidence type="ECO:0000313" key="3">
    <source>
        <dbReference type="Proteomes" id="UP001165090"/>
    </source>
</evidence>
<gene>
    <name evidence="2" type="ORF">VaNZ11_012745</name>
</gene>
<protein>
    <recommendedName>
        <fullName evidence="4">RAP domain-containing protein</fullName>
    </recommendedName>
</protein>
<feature type="region of interest" description="Disordered" evidence="1">
    <location>
        <begin position="104"/>
        <end position="129"/>
    </location>
</feature>
<dbReference type="EMBL" id="BSDZ01000079">
    <property type="protein sequence ID" value="GLI68343.1"/>
    <property type="molecule type" value="Genomic_DNA"/>
</dbReference>
<keyword evidence="3" id="KW-1185">Reference proteome</keyword>
<dbReference type="Proteomes" id="UP001165090">
    <property type="component" value="Unassembled WGS sequence"/>
</dbReference>
<reference evidence="2 3" key="1">
    <citation type="journal article" date="2023" name="IScience">
        <title>Expanded male sex-determining region conserved during the evolution of homothallism in the green alga Volvox.</title>
        <authorList>
            <person name="Yamamoto K."/>
            <person name="Matsuzaki R."/>
            <person name="Mahakham W."/>
            <person name="Heman W."/>
            <person name="Sekimoto H."/>
            <person name="Kawachi M."/>
            <person name="Minakuchi Y."/>
            <person name="Toyoda A."/>
            <person name="Nozaki H."/>
        </authorList>
    </citation>
    <scope>NUCLEOTIDE SEQUENCE [LARGE SCALE GENOMIC DNA]</scope>
    <source>
        <strain evidence="2 3">NIES-4468</strain>
    </source>
</reference>
<evidence type="ECO:0008006" key="4">
    <source>
        <dbReference type="Google" id="ProtNLM"/>
    </source>
</evidence>
<comment type="caution">
    <text evidence="2">The sequence shown here is derived from an EMBL/GenBank/DDBJ whole genome shotgun (WGS) entry which is preliminary data.</text>
</comment>
<feature type="compositionally biased region" description="Polar residues" evidence="1">
    <location>
        <begin position="104"/>
        <end position="113"/>
    </location>
</feature>
<organism evidence="2 3">
    <name type="scientific">Volvox africanus</name>
    <dbReference type="NCBI Taxonomy" id="51714"/>
    <lineage>
        <taxon>Eukaryota</taxon>
        <taxon>Viridiplantae</taxon>
        <taxon>Chlorophyta</taxon>
        <taxon>core chlorophytes</taxon>
        <taxon>Chlorophyceae</taxon>
        <taxon>CS clade</taxon>
        <taxon>Chlamydomonadales</taxon>
        <taxon>Volvocaceae</taxon>
        <taxon>Volvox</taxon>
    </lineage>
</organism>
<evidence type="ECO:0000313" key="2">
    <source>
        <dbReference type="EMBL" id="GLI68343.1"/>
    </source>
</evidence>
<evidence type="ECO:0000256" key="1">
    <source>
        <dbReference type="SAM" id="MobiDB-lite"/>
    </source>
</evidence>
<sequence length="273" mass="28502">MVAGTSLTGQLYGLLGSSGRRLIFSLISLTLPSGRLVASELHLRCSPSTAGCVPLGALRLLASASGSQIDEPLIQMPDTREAWRPNQGLSVLAAEAASTSGKVSITGSESTAGVDTAGGRGKSGDKARPTTEMDEVFTILEEMGLQPGRHCVVGDGLANVEVGLYLNGVKVALEMERKRPLQGMASDAKSYALRRTARSMLQAHGWHPVTLVATDWHQLDGEQKANYLAHCINHALGMGHGNHGHSHGHQHGQGSCGTGCGGSGSCESSGHRH</sequence>
<accession>A0ABQ5SEK0</accession>
<name>A0ABQ5SEK0_9CHLO</name>